<dbReference type="Pfam" id="PF20680">
    <property type="entry name" value="DUF6817"/>
    <property type="match status" value="1"/>
</dbReference>
<organism evidence="3 4">
    <name type="scientific">Dunaliella salina</name>
    <name type="common">Green alga</name>
    <name type="synonym">Protococcus salinus</name>
    <dbReference type="NCBI Taxonomy" id="3046"/>
    <lineage>
        <taxon>Eukaryota</taxon>
        <taxon>Viridiplantae</taxon>
        <taxon>Chlorophyta</taxon>
        <taxon>core chlorophytes</taxon>
        <taxon>Chlorophyceae</taxon>
        <taxon>CS clade</taxon>
        <taxon>Chlamydomonadales</taxon>
        <taxon>Dunaliellaceae</taxon>
        <taxon>Dunaliella</taxon>
    </lineage>
</organism>
<gene>
    <name evidence="3" type="ORF">DUNSADRAFT_17914</name>
</gene>
<evidence type="ECO:0000259" key="2">
    <source>
        <dbReference type="Pfam" id="PF20680"/>
    </source>
</evidence>
<feature type="compositionally biased region" description="Polar residues" evidence="1">
    <location>
        <begin position="228"/>
        <end position="237"/>
    </location>
</feature>
<dbReference type="EMBL" id="MU069444">
    <property type="protein sequence ID" value="KAF5843336.1"/>
    <property type="molecule type" value="Genomic_DNA"/>
</dbReference>
<protein>
    <recommendedName>
        <fullName evidence="2">DUF6817 domain-containing protein</fullName>
    </recommendedName>
</protein>
<dbReference type="PANTHER" id="PTHR37391">
    <property type="entry name" value="E3 UBIQUITIN-PROTEIN LIGASE"/>
    <property type="match status" value="1"/>
</dbReference>
<evidence type="ECO:0000256" key="1">
    <source>
        <dbReference type="SAM" id="MobiDB-lite"/>
    </source>
</evidence>
<reference evidence="3" key="1">
    <citation type="submission" date="2017-08" db="EMBL/GenBank/DDBJ databases">
        <authorList>
            <person name="Polle J.E."/>
            <person name="Barry K."/>
            <person name="Cushman J."/>
            <person name="Schmutz J."/>
            <person name="Tran D."/>
            <person name="Hathwaick L.T."/>
            <person name="Yim W.C."/>
            <person name="Jenkins J."/>
            <person name="Mckie-Krisberg Z.M."/>
            <person name="Prochnik S."/>
            <person name="Lindquist E."/>
            <person name="Dockter R.B."/>
            <person name="Adam C."/>
            <person name="Molina H."/>
            <person name="Bunkerborg J."/>
            <person name="Jin E."/>
            <person name="Buchheim M."/>
            <person name="Magnuson J."/>
        </authorList>
    </citation>
    <scope>NUCLEOTIDE SEQUENCE</scope>
    <source>
        <strain evidence="3">CCAP 19/18</strain>
    </source>
</reference>
<dbReference type="InterPro" id="IPR049202">
    <property type="entry name" value="DUF6817"/>
</dbReference>
<evidence type="ECO:0000313" key="4">
    <source>
        <dbReference type="Proteomes" id="UP000815325"/>
    </source>
</evidence>
<dbReference type="Proteomes" id="UP000815325">
    <property type="component" value="Unassembled WGS sequence"/>
</dbReference>
<dbReference type="InterPro" id="IPR011990">
    <property type="entry name" value="TPR-like_helical_dom_sf"/>
</dbReference>
<feature type="domain" description="DUF6817" evidence="2">
    <location>
        <begin position="26"/>
        <end position="108"/>
    </location>
</feature>
<sequence>MSIHGTKAHKEQKLKENSNFVQRHPQVGAPECWHKKSTFKAHLFETYKMSKIWGLGDAIAETMLFHSAYSNSYVNLAVFKAEKDRPRLSSLVGEETEQLIHLFCNVPRHELIYENLLKKLSDEDLSIPPGGMTVAAIHTKAPLHLTSRLVAVFLAMTMVDFSEQLYSWQDQMFQNDDGKLYFTGTKAHVLWPGPMKPGLWMACLSRMGRLVRSSHEAAAADGHAGQDPNPSRFTSRPSPDGGTFNDAPLPPIPKVFAECTMLLGEEEERKTEPDQATEAASLLAQAIQLNPHVAEPHVLLAQLLMQIGKHEEASKHACRALELFCQWGTAWDKRMAWDAWVAWTRAIISGAKNQEWPEPTRPMGMLNLGLVSGL</sequence>
<accession>A0ABQ7H919</accession>
<feature type="region of interest" description="Disordered" evidence="1">
    <location>
        <begin position="215"/>
        <end position="251"/>
    </location>
</feature>
<keyword evidence="4" id="KW-1185">Reference proteome</keyword>
<dbReference type="Gene3D" id="1.25.40.10">
    <property type="entry name" value="Tetratricopeptide repeat domain"/>
    <property type="match status" value="1"/>
</dbReference>
<feature type="region of interest" description="Disordered" evidence="1">
    <location>
        <begin position="1"/>
        <end position="20"/>
    </location>
</feature>
<dbReference type="SUPFAM" id="SSF48452">
    <property type="entry name" value="TPR-like"/>
    <property type="match status" value="1"/>
</dbReference>
<name>A0ABQ7H919_DUNSA</name>
<dbReference type="PANTHER" id="PTHR37391:SF2">
    <property type="entry name" value="E3 UBIQUITIN-PROTEIN LIGASE"/>
    <property type="match status" value="1"/>
</dbReference>
<dbReference type="Pfam" id="PF14559">
    <property type="entry name" value="TPR_19"/>
    <property type="match status" value="1"/>
</dbReference>
<comment type="caution">
    <text evidence="3">The sequence shown here is derived from an EMBL/GenBank/DDBJ whole genome shotgun (WGS) entry which is preliminary data.</text>
</comment>
<evidence type="ECO:0000313" key="3">
    <source>
        <dbReference type="EMBL" id="KAF5843336.1"/>
    </source>
</evidence>
<proteinExistence type="predicted"/>